<protein>
    <submittedName>
        <fullName evidence="11">Cation:proton antiporter</fullName>
    </submittedName>
</protein>
<feature type="transmembrane region" description="Helical" evidence="8">
    <location>
        <begin position="6"/>
        <end position="24"/>
    </location>
</feature>
<comment type="caution">
    <text evidence="11">The sequence shown here is derived from an EMBL/GenBank/DDBJ whole genome shotgun (WGS) entry which is preliminary data.</text>
</comment>
<feature type="transmembrane region" description="Helical" evidence="8">
    <location>
        <begin position="31"/>
        <end position="49"/>
    </location>
</feature>
<feature type="domain" description="RCK C-terminal" evidence="10">
    <location>
        <begin position="570"/>
        <end position="655"/>
    </location>
</feature>
<keyword evidence="4" id="KW-0630">Potassium</keyword>
<feature type="transmembrane region" description="Helical" evidence="8">
    <location>
        <begin position="180"/>
        <end position="198"/>
    </location>
</feature>
<keyword evidence="4" id="KW-0633">Potassium transport</keyword>
<feature type="transmembrane region" description="Helical" evidence="8">
    <location>
        <begin position="270"/>
        <end position="289"/>
    </location>
</feature>
<dbReference type="Gene3D" id="3.30.70.1450">
    <property type="entry name" value="Regulator of K+ conductance, C-terminal domain"/>
    <property type="match status" value="1"/>
</dbReference>
<evidence type="ECO:0000256" key="8">
    <source>
        <dbReference type="SAM" id="Phobius"/>
    </source>
</evidence>
<dbReference type="InterPro" id="IPR006153">
    <property type="entry name" value="Cation/H_exchanger_TM"/>
</dbReference>
<feature type="transmembrane region" description="Helical" evidence="8">
    <location>
        <begin position="147"/>
        <end position="168"/>
    </location>
</feature>
<keyword evidence="3" id="KW-0813">Transport</keyword>
<dbReference type="Gene3D" id="3.40.50.720">
    <property type="entry name" value="NAD(P)-binding Rossmann-like Domain"/>
    <property type="match status" value="1"/>
</dbReference>
<dbReference type="Proteomes" id="UP000824264">
    <property type="component" value="Unassembled WGS sequence"/>
</dbReference>
<evidence type="ECO:0000256" key="7">
    <source>
        <dbReference type="ARBA" id="ARBA00023136"/>
    </source>
</evidence>
<dbReference type="PROSITE" id="PS51201">
    <property type="entry name" value="RCK_N"/>
    <property type="match status" value="1"/>
</dbReference>
<evidence type="ECO:0000259" key="10">
    <source>
        <dbReference type="PROSITE" id="PS51202"/>
    </source>
</evidence>
<dbReference type="Gene3D" id="1.20.1530.20">
    <property type="match status" value="1"/>
</dbReference>
<proteinExistence type="inferred from homology"/>
<dbReference type="SUPFAM" id="SSF51735">
    <property type="entry name" value="NAD(P)-binding Rossmann-fold domains"/>
    <property type="match status" value="1"/>
</dbReference>
<dbReference type="InterPro" id="IPR003148">
    <property type="entry name" value="RCK_N"/>
</dbReference>
<reference evidence="11" key="1">
    <citation type="journal article" date="2021" name="PeerJ">
        <title>Extensive microbial diversity within the chicken gut microbiome revealed by metagenomics and culture.</title>
        <authorList>
            <person name="Gilroy R."/>
            <person name="Ravi A."/>
            <person name="Getino M."/>
            <person name="Pursley I."/>
            <person name="Horton D.L."/>
            <person name="Alikhan N.F."/>
            <person name="Baker D."/>
            <person name="Gharbi K."/>
            <person name="Hall N."/>
            <person name="Watson M."/>
            <person name="Adriaenssens E.M."/>
            <person name="Foster-Nyarko E."/>
            <person name="Jarju S."/>
            <person name="Secka A."/>
            <person name="Antonio M."/>
            <person name="Oren A."/>
            <person name="Chaudhuri R.R."/>
            <person name="La Ragione R."/>
            <person name="Hildebrand F."/>
            <person name="Pallen M.J."/>
        </authorList>
    </citation>
    <scope>NUCLEOTIDE SEQUENCE</scope>
    <source>
        <strain evidence="11">ChiSxjej5B17-1746</strain>
    </source>
</reference>
<dbReference type="Pfam" id="PF00999">
    <property type="entry name" value="Na_H_Exchanger"/>
    <property type="match status" value="1"/>
</dbReference>
<evidence type="ECO:0000256" key="6">
    <source>
        <dbReference type="ARBA" id="ARBA00022989"/>
    </source>
</evidence>
<dbReference type="PROSITE" id="PS51202">
    <property type="entry name" value="RCK_C"/>
    <property type="match status" value="1"/>
</dbReference>
<dbReference type="InterPro" id="IPR038770">
    <property type="entry name" value="Na+/solute_symporter_sf"/>
</dbReference>
<dbReference type="EMBL" id="DXGI01000268">
    <property type="protein sequence ID" value="HIW78893.1"/>
    <property type="molecule type" value="Genomic_DNA"/>
</dbReference>
<feature type="transmembrane region" description="Helical" evidence="8">
    <location>
        <begin position="55"/>
        <end position="74"/>
    </location>
</feature>
<evidence type="ECO:0000313" key="11">
    <source>
        <dbReference type="EMBL" id="HIW78893.1"/>
    </source>
</evidence>
<evidence type="ECO:0000256" key="1">
    <source>
        <dbReference type="ARBA" id="ARBA00004141"/>
    </source>
</evidence>
<keyword evidence="7 8" id="KW-0472">Membrane</keyword>
<dbReference type="AlphaFoldDB" id="A0A9D1R1R5"/>
<feature type="transmembrane region" description="Helical" evidence="8">
    <location>
        <begin position="296"/>
        <end position="317"/>
    </location>
</feature>
<dbReference type="Pfam" id="PF02080">
    <property type="entry name" value="TrkA_C"/>
    <property type="match status" value="1"/>
</dbReference>
<feature type="transmembrane region" description="Helical" evidence="8">
    <location>
        <begin position="323"/>
        <end position="342"/>
    </location>
</feature>
<dbReference type="InterPro" id="IPR036291">
    <property type="entry name" value="NAD(P)-bd_dom_sf"/>
</dbReference>
<dbReference type="GO" id="GO:0006813">
    <property type="term" value="P:potassium ion transport"/>
    <property type="evidence" value="ECO:0007669"/>
    <property type="project" value="UniProtKB-KW"/>
</dbReference>
<evidence type="ECO:0000256" key="5">
    <source>
        <dbReference type="ARBA" id="ARBA00022692"/>
    </source>
</evidence>
<evidence type="ECO:0000256" key="3">
    <source>
        <dbReference type="ARBA" id="ARBA00022448"/>
    </source>
</evidence>
<name>A0A9D1R1R5_9BACT</name>
<feature type="transmembrane region" description="Helical" evidence="8">
    <location>
        <begin position="354"/>
        <end position="374"/>
    </location>
</feature>
<feature type="domain" description="RCK N-terminal" evidence="9">
    <location>
        <begin position="405"/>
        <end position="521"/>
    </location>
</feature>
<evidence type="ECO:0000256" key="4">
    <source>
        <dbReference type="ARBA" id="ARBA00022538"/>
    </source>
</evidence>
<evidence type="ECO:0000256" key="2">
    <source>
        <dbReference type="ARBA" id="ARBA00005551"/>
    </source>
</evidence>
<dbReference type="Pfam" id="PF02254">
    <property type="entry name" value="TrkA_N"/>
    <property type="match status" value="1"/>
</dbReference>
<sequence length="663" mass="70937">MDIPLLPDIVSLFCLSIAVLLVCHQIKIPPIVGFLLTGVLCGPTALGLVHNPHAVELLAEIGVVLLLFSIGLEMSAAELIRLKRPVFIGGTAQVLLTVAAFAGIGVLIGRTVQEGIMFGCLAALSSTAIVLSRLQQKAQSESPQGRLAFSVLIFQDIAVVPMMLAIPVLAGHGETDMTDMLFSAGSTLAILGGGWVLARHVVPRVMKLVLRTRSKELMLMTVLGLCFAIALGTASLGLSLALGAFLAGLLLSGSEYSLNVLENILPFKDVFTSLFFISVGMLLDVSVLIEHADKVFLFAAMLIVLKSLLAVPSMLLVGYPLRVAILASMSLAQIGEFSFVLARSAVSENLLDQNGYQMFLAASIVTMMLTPAIMELSPRVAAFFSRQRKLPTEEEQESASALPFKDHLIIVGFGIGGKHLARTARQAGIPYVILEMNPETVSRFGGKEPIHGGDASKPLVLEHFGIAAARVISVVISDPTAVRAITAVARKLNPKVHIVVRTRFLGEVEELRRLGANDVIPEDFETSIEIFSRVLAYYLVPRQTIERFVNSIRHEYSNMSRHLNMTGMGLPSLAGEVLTGLEVVACKVEPGCALDGKTLAESSLRRKYGVTAVGLRHAGQSIPSPDGDAALHGGDTVFLFASPTALTRVMPLFRADPENAAQS</sequence>
<dbReference type="GO" id="GO:0008324">
    <property type="term" value="F:monoatomic cation transmembrane transporter activity"/>
    <property type="evidence" value="ECO:0007669"/>
    <property type="project" value="InterPro"/>
</dbReference>
<keyword evidence="6 8" id="KW-1133">Transmembrane helix</keyword>
<dbReference type="GO" id="GO:0015297">
    <property type="term" value="F:antiporter activity"/>
    <property type="evidence" value="ECO:0007669"/>
    <property type="project" value="InterPro"/>
</dbReference>
<gene>
    <name evidence="11" type="ORF">H9874_07090</name>
</gene>
<dbReference type="PANTHER" id="PTHR42751:SF3">
    <property type="entry name" value="SODIUM_GLUTAMATE SYMPORTER"/>
    <property type="match status" value="1"/>
</dbReference>
<comment type="subcellular location">
    <subcellularLocation>
        <location evidence="1">Membrane</location>
        <topology evidence="1">Multi-pass membrane protein</topology>
    </subcellularLocation>
</comment>
<keyword evidence="4" id="KW-0406">Ion transport</keyword>
<keyword evidence="5 8" id="KW-0812">Transmembrane</keyword>
<evidence type="ECO:0000313" key="12">
    <source>
        <dbReference type="Proteomes" id="UP000824264"/>
    </source>
</evidence>
<dbReference type="GO" id="GO:0016020">
    <property type="term" value="C:membrane"/>
    <property type="evidence" value="ECO:0007669"/>
    <property type="project" value="UniProtKB-SubCell"/>
</dbReference>
<dbReference type="SUPFAM" id="SSF116726">
    <property type="entry name" value="TrkA C-terminal domain-like"/>
    <property type="match status" value="1"/>
</dbReference>
<reference evidence="11" key="2">
    <citation type="submission" date="2021-04" db="EMBL/GenBank/DDBJ databases">
        <authorList>
            <person name="Gilroy R."/>
        </authorList>
    </citation>
    <scope>NUCLEOTIDE SEQUENCE</scope>
    <source>
        <strain evidence="11">ChiSxjej5B17-1746</strain>
    </source>
</reference>
<dbReference type="InterPro" id="IPR036721">
    <property type="entry name" value="RCK_C_sf"/>
</dbReference>
<feature type="transmembrane region" description="Helical" evidence="8">
    <location>
        <begin position="115"/>
        <end position="135"/>
    </location>
</feature>
<comment type="similarity">
    <text evidence="2">Belongs to the monovalent cation:proton antiporter 2 (CPA2) transporter (TC 2.A.37) family.</text>
</comment>
<feature type="transmembrane region" description="Helical" evidence="8">
    <location>
        <begin position="219"/>
        <end position="250"/>
    </location>
</feature>
<organism evidence="11 12">
    <name type="scientific">Candidatus Bilophila faecipullorum</name>
    <dbReference type="NCBI Taxonomy" id="2838482"/>
    <lineage>
        <taxon>Bacteria</taxon>
        <taxon>Pseudomonadati</taxon>
        <taxon>Thermodesulfobacteriota</taxon>
        <taxon>Desulfovibrionia</taxon>
        <taxon>Desulfovibrionales</taxon>
        <taxon>Desulfovibrionaceae</taxon>
        <taxon>Bilophila</taxon>
    </lineage>
</organism>
<accession>A0A9D1R1R5</accession>
<dbReference type="GO" id="GO:1902600">
    <property type="term" value="P:proton transmembrane transport"/>
    <property type="evidence" value="ECO:0007669"/>
    <property type="project" value="InterPro"/>
</dbReference>
<dbReference type="PANTHER" id="PTHR42751">
    <property type="entry name" value="SODIUM/HYDROGEN EXCHANGER FAMILY/TRKA DOMAIN PROTEIN"/>
    <property type="match status" value="1"/>
</dbReference>
<evidence type="ECO:0000259" key="9">
    <source>
        <dbReference type="PROSITE" id="PS51201"/>
    </source>
</evidence>
<feature type="transmembrane region" description="Helical" evidence="8">
    <location>
        <begin position="86"/>
        <end position="109"/>
    </location>
</feature>
<dbReference type="InterPro" id="IPR006037">
    <property type="entry name" value="RCK_C"/>
</dbReference>